<dbReference type="EMBL" id="HBKO01024309">
    <property type="protein sequence ID" value="CAE2229729.1"/>
    <property type="molecule type" value="Transcribed_RNA"/>
</dbReference>
<dbReference type="SUPFAM" id="SSF51621">
    <property type="entry name" value="Phosphoenolpyruvate/pyruvate domain"/>
    <property type="match status" value="1"/>
</dbReference>
<comment type="similarity">
    <text evidence="1">Belongs to the HpcH/HpaI aldolase family.</text>
</comment>
<dbReference type="PANTHER" id="PTHR30502">
    <property type="entry name" value="2-KETO-3-DEOXY-L-RHAMNONATE ALDOLASE"/>
    <property type="match status" value="1"/>
</dbReference>
<dbReference type="InterPro" id="IPR015813">
    <property type="entry name" value="Pyrv/PenolPyrv_kinase-like_dom"/>
</dbReference>
<dbReference type="GO" id="GO:0016832">
    <property type="term" value="F:aldehyde-lyase activity"/>
    <property type="evidence" value="ECO:0007669"/>
    <property type="project" value="TreeGrafter"/>
</dbReference>
<dbReference type="GO" id="GO:0005737">
    <property type="term" value="C:cytoplasm"/>
    <property type="evidence" value="ECO:0007669"/>
    <property type="project" value="TreeGrafter"/>
</dbReference>
<organism evidence="5">
    <name type="scientific">Prymnesium polylepis</name>
    <dbReference type="NCBI Taxonomy" id="72548"/>
    <lineage>
        <taxon>Eukaryota</taxon>
        <taxon>Haptista</taxon>
        <taxon>Haptophyta</taxon>
        <taxon>Prymnesiophyceae</taxon>
        <taxon>Prymnesiales</taxon>
        <taxon>Prymnesiaceae</taxon>
        <taxon>Prymnesium</taxon>
    </lineage>
</organism>
<evidence type="ECO:0000256" key="2">
    <source>
        <dbReference type="ARBA" id="ARBA00022723"/>
    </source>
</evidence>
<evidence type="ECO:0000256" key="3">
    <source>
        <dbReference type="ARBA" id="ARBA00023239"/>
    </source>
</evidence>
<evidence type="ECO:0000259" key="4">
    <source>
        <dbReference type="Pfam" id="PF03328"/>
    </source>
</evidence>
<name>A0A7S4MLK3_9EUKA</name>
<feature type="domain" description="HpcH/HpaI aldolase/citrate lyase" evidence="4">
    <location>
        <begin position="14"/>
        <end position="121"/>
    </location>
</feature>
<accession>A0A7S4MLK3</accession>
<dbReference type="InterPro" id="IPR040442">
    <property type="entry name" value="Pyrv_kinase-like_dom_sf"/>
</dbReference>
<dbReference type="PANTHER" id="PTHR30502:SF0">
    <property type="entry name" value="PHOSPHOENOLPYRUVATE CARBOXYLASE FAMILY PROTEIN"/>
    <property type="match status" value="1"/>
</dbReference>
<evidence type="ECO:0000256" key="1">
    <source>
        <dbReference type="ARBA" id="ARBA00005568"/>
    </source>
</evidence>
<gene>
    <name evidence="5" type="ORF">CPOL0286_LOCUS11017</name>
</gene>
<keyword evidence="3" id="KW-0456">Lyase</keyword>
<proteinExistence type="inferred from homology"/>
<dbReference type="Pfam" id="PF03328">
    <property type="entry name" value="HpcH_HpaI"/>
    <property type="match status" value="1"/>
</dbReference>
<dbReference type="InterPro" id="IPR005000">
    <property type="entry name" value="Aldolase/citrate-lyase_domain"/>
</dbReference>
<dbReference type="Gene3D" id="3.20.20.60">
    <property type="entry name" value="Phosphoenolpyruvate-binding domains"/>
    <property type="match status" value="1"/>
</dbReference>
<reference evidence="5" key="1">
    <citation type="submission" date="2021-01" db="EMBL/GenBank/DDBJ databases">
        <authorList>
            <person name="Corre E."/>
            <person name="Pelletier E."/>
            <person name="Niang G."/>
            <person name="Scheremetjew M."/>
            <person name="Finn R."/>
            <person name="Kale V."/>
            <person name="Holt S."/>
            <person name="Cochrane G."/>
            <person name="Meng A."/>
            <person name="Brown T."/>
            <person name="Cohen L."/>
        </authorList>
    </citation>
    <scope>NUCLEOTIDE SEQUENCE</scope>
    <source>
        <strain evidence="5">UIO037</strain>
    </source>
</reference>
<dbReference type="AlphaFoldDB" id="A0A7S4MLK3"/>
<dbReference type="InterPro" id="IPR050251">
    <property type="entry name" value="HpcH-HpaI_aldolase"/>
</dbReference>
<dbReference type="GO" id="GO:0046872">
    <property type="term" value="F:metal ion binding"/>
    <property type="evidence" value="ECO:0007669"/>
    <property type="project" value="UniProtKB-KW"/>
</dbReference>
<keyword evidence="2" id="KW-0479">Metal-binding</keyword>
<protein>
    <recommendedName>
        <fullName evidence="4">HpcH/HpaI aldolase/citrate lyase domain-containing protein</fullName>
    </recommendedName>
</protein>
<sequence length="133" mass="13504">MSGYATDPEALQEYYRGAADEICVLVQVESPAAVAAIPEIAAVPGVDGIFIGPSDLAAAMGLIGQVGHPKVQQAVREAIAACKAAGLPAGCISGDEKACRALLDEHGASFVAVGTDLMLLASRVRSLAGTLKR</sequence>
<evidence type="ECO:0000313" key="5">
    <source>
        <dbReference type="EMBL" id="CAE2229729.1"/>
    </source>
</evidence>